<dbReference type="Pfam" id="PF01656">
    <property type="entry name" value="CbiA"/>
    <property type="match status" value="1"/>
</dbReference>
<keyword evidence="1" id="KW-0479">Metal-binding</keyword>
<dbReference type="EMBL" id="CP019698">
    <property type="protein sequence ID" value="AQS58742.1"/>
    <property type="molecule type" value="Genomic_DNA"/>
</dbReference>
<dbReference type="InterPro" id="IPR002586">
    <property type="entry name" value="CobQ/CobB/MinD/ParA_Nub-bd_dom"/>
</dbReference>
<dbReference type="PANTHER" id="PTHR43534:SF1">
    <property type="entry name" value="4FE-4S CLUSTER CONTAINING PARA FAMILY ATPASE PROTEIN"/>
    <property type="match status" value="1"/>
</dbReference>
<dbReference type="STRING" id="1833852.B0537_06375"/>
<evidence type="ECO:0000313" key="5">
    <source>
        <dbReference type="EMBL" id="AQS58742.1"/>
    </source>
</evidence>
<keyword evidence="3" id="KW-0411">Iron-sulfur</keyword>
<dbReference type="PANTHER" id="PTHR43534">
    <property type="entry name" value="MIND SUPERFAMILY P-LOOP ATPASE CONTAINING AN INSERTED FERREDOXIN DOMAIN"/>
    <property type="match status" value="1"/>
</dbReference>
<proteinExistence type="predicted"/>
<evidence type="ECO:0000256" key="3">
    <source>
        <dbReference type="ARBA" id="ARBA00023014"/>
    </source>
</evidence>
<evidence type="ECO:0000259" key="4">
    <source>
        <dbReference type="PROSITE" id="PS51379"/>
    </source>
</evidence>
<dbReference type="InterPro" id="IPR017896">
    <property type="entry name" value="4Fe4S_Fe-S-bd"/>
</dbReference>
<evidence type="ECO:0000256" key="1">
    <source>
        <dbReference type="ARBA" id="ARBA00022723"/>
    </source>
</evidence>
<dbReference type="SUPFAM" id="SSF52540">
    <property type="entry name" value="P-loop containing nucleoside triphosphate hydrolases"/>
    <property type="match status" value="1"/>
</dbReference>
<reference evidence="5 6" key="1">
    <citation type="journal article" date="2016" name="Int. J. Syst. Evol. Microbiol.">
        <title>Desulfotomaculum ferrireducens sp. nov., a moderately thermophilic sulfate-reducing and dissimilatory Fe(III)-reducing bacterium isolated from compost.</title>
        <authorList>
            <person name="Yang G."/>
            <person name="Guo J."/>
            <person name="Zhuang L."/>
            <person name="Yuan Y."/>
            <person name="Zhou S."/>
        </authorList>
    </citation>
    <scope>NUCLEOTIDE SEQUENCE [LARGE SCALE GENOMIC DNA]</scope>
    <source>
        <strain evidence="5 6">GSS09</strain>
    </source>
</reference>
<name>A0A1S6IVG1_9FIRM</name>
<accession>A0A1S6IVG1</accession>
<sequence length="287" mass="30758">MKELTIISGKGGTGKTSILGAFATLAGKSVICDCDVDAANLHILLQPNIKETHDFYGEKKAEIVPELCTNCGKCEELCQFQAIQQGQINPYACEGCAVCYHVCPAGAVNIKPHLSGQWYISETKWGPMVHAKLGIAQGNSGLLVNMVRKKAREIAREQSLPLIISDGPPGIGCPVISSLAGTDMALIVTEPTVSGIHDLERIVKVAAGFGCVSAVCINKYNLDEYNCRYIEDLAERLQVPVIGRIPYDLTVTEAVLQGIPVTTLGKGDAQGPIQELWQQVGNLLGVR</sequence>
<evidence type="ECO:0000256" key="2">
    <source>
        <dbReference type="ARBA" id="ARBA00023004"/>
    </source>
</evidence>
<dbReference type="KEGG" id="dfg:B0537_06375"/>
<dbReference type="GO" id="GO:0046872">
    <property type="term" value="F:metal ion binding"/>
    <property type="evidence" value="ECO:0007669"/>
    <property type="project" value="UniProtKB-KW"/>
</dbReference>
<protein>
    <submittedName>
        <fullName evidence="5">(4Fe-4S)-binding protein</fullName>
    </submittedName>
</protein>
<dbReference type="PROSITE" id="PS51379">
    <property type="entry name" value="4FE4S_FER_2"/>
    <property type="match status" value="2"/>
</dbReference>
<feature type="domain" description="4Fe-4S ferredoxin-type" evidence="4">
    <location>
        <begin position="84"/>
        <end position="113"/>
    </location>
</feature>
<dbReference type="RefSeq" id="WP_077713740.1">
    <property type="nucleotide sequence ID" value="NZ_CP019698.1"/>
</dbReference>
<dbReference type="Gene3D" id="3.30.70.20">
    <property type="match status" value="1"/>
</dbReference>
<dbReference type="OrthoDB" id="9778602at2"/>
<dbReference type="Pfam" id="PF00037">
    <property type="entry name" value="Fer4"/>
    <property type="match status" value="1"/>
</dbReference>
<gene>
    <name evidence="5" type="ORF">B0537_06375</name>
</gene>
<keyword evidence="6" id="KW-1185">Reference proteome</keyword>
<dbReference type="Proteomes" id="UP000189464">
    <property type="component" value="Chromosome"/>
</dbReference>
<dbReference type="GO" id="GO:0051536">
    <property type="term" value="F:iron-sulfur cluster binding"/>
    <property type="evidence" value="ECO:0007669"/>
    <property type="project" value="UniProtKB-KW"/>
</dbReference>
<keyword evidence="2" id="KW-0408">Iron</keyword>
<feature type="domain" description="4Fe-4S ferredoxin-type" evidence="4">
    <location>
        <begin position="59"/>
        <end position="83"/>
    </location>
</feature>
<dbReference type="AlphaFoldDB" id="A0A1S6IVG1"/>
<organism evidence="5 6">
    <name type="scientific">Desulforamulus ferrireducens</name>
    <dbReference type="NCBI Taxonomy" id="1833852"/>
    <lineage>
        <taxon>Bacteria</taxon>
        <taxon>Bacillati</taxon>
        <taxon>Bacillota</taxon>
        <taxon>Clostridia</taxon>
        <taxon>Eubacteriales</taxon>
        <taxon>Peptococcaceae</taxon>
        <taxon>Desulforamulus</taxon>
    </lineage>
</organism>
<dbReference type="InterPro" id="IPR027417">
    <property type="entry name" value="P-loop_NTPase"/>
</dbReference>
<dbReference type="CDD" id="cd03110">
    <property type="entry name" value="SIMIBI_bact_arch"/>
    <property type="match status" value="1"/>
</dbReference>
<dbReference type="PROSITE" id="PS00198">
    <property type="entry name" value="4FE4S_FER_1"/>
    <property type="match status" value="1"/>
</dbReference>
<dbReference type="InterPro" id="IPR017900">
    <property type="entry name" value="4Fe4S_Fe_S_CS"/>
</dbReference>
<dbReference type="Gene3D" id="3.40.50.300">
    <property type="entry name" value="P-loop containing nucleotide triphosphate hydrolases"/>
    <property type="match status" value="1"/>
</dbReference>
<evidence type="ECO:0000313" key="6">
    <source>
        <dbReference type="Proteomes" id="UP000189464"/>
    </source>
</evidence>